<comment type="subcellular location">
    <subcellularLocation>
        <location evidence="1">Cell membrane</location>
        <topology evidence="1">Multi-pass membrane protein</topology>
    </subcellularLocation>
</comment>
<dbReference type="InterPro" id="IPR001123">
    <property type="entry name" value="LeuE-type"/>
</dbReference>
<proteinExistence type="predicted"/>
<evidence type="ECO:0000256" key="1">
    <source>
        <dbReference type="ARBA" id="ARBA00004651"/>
    </source>
</evidence>
<dbReference type="AlphaFoldDB" id="A0A3A4FCK9"/>
<dbReference type="PANTHER" id="PTHR30086">
    <property type="entry name" value="ARGININE EXPORTER PROTEIN ARGO"/>
    <property type="match status" value="1"/>
</dbReference>
<accession>A0A3A4FCK9</accession>
<dbReference type="EMBL" id="QYZP01000001">
    <property type="protein sequence ID" value="RJN32494.1"/>
    <property type="molecule type" value="Genomic_DNA"/>
</dbReference>
<dbReference type="Pfam" id="PF01810">
    <property type="entry name" value="LysE"/>
    <property type="match status" value="1"/>
</dbReference>
<evidence type="ECO:0000256" key="2">
    <source>
        <dbReference type="ARBA" id="ARBA00022475"/>
    </source>
</evidence>
<feature type="transmembrane region" description="Helical" evidence="6">
    <location>
        <begin position="237"/>
        <end position="256"/>
    </location>
</feature>
<dbReference type="PANTHER" id="PTHR30086:SF20">
    <property type="entry name" value="ARGININE EXPORTER PROTEIN ARGO-RELATED"/>
    <property type="match status" value="1"/>
</dbReference>
<keyword evidence="3 6" id="KW-0812">Transmembrane</keyword>
<feature type="transmembrane region" description="Helical" evidence="6">
    <location>
        <begin position="67"/>
        <end position="85"/>
    </location>
</feature>
<feature type="transmembrane region" description="Helical" evidence="6">
    <location>
        <begin position="6"/>
        <end position="27"/>
    </location>
</feature>
<keyword evidence="8" id="KW-1185">Reference proteome</keyword>
<sequence>MLTVLLTGLLTTLALIVAIGPQSAWLLRQGLRRDRVALAALCCLVGDIALIVAGTAGVGVVLDHAPWMLDVIRWVGVAYLVWFAFRSFRAAYKASGAPDAGAAPQESGIHFPGGGGEVLPERSSSEAVHVAMTSELPVVPDGTEPGATTTRTRQQVKVTNVSKVTTVAATGLMLSVLNPHAWVDSLVVLGTMANAFGPDKWWFASGAVLASVIWLNVLAGGSAMLAKLLSRPRTWQIIDAAVGVIMLAVAGVLAFTGF</sequence>
<dbReference type="GO" id="GO:0015171">
    <property type="term" value="F:amino acid transmembrane transporter activity"/>
    <property type="evidence" value="ECO:0007669"/>
    <property type="project" value="TreeGrafter"/>
</dbReference>
<evidence type="ECO:0000256" key="3">
    <source>
        <dbReference type="ARBA" id="ARBA00022692"/>
    </source>
</evidence>
<feature type="transmembrane region" description="Helical" evidence="6">
    <location>
        <begin position="201"/>
        <end position="225"/>
    </location>
</feature>
<organism evidence="7 8">
    <name type="scientific">Nesterenkonia natronophila</name>
    <dbReference type="NCBI Taxonomy" id="2174932"/>
    <lineage>
        <taxon>Bacteria</taxon>
        <taxon>Bacillati</taxon>
        <taxon>Actinomycetota</taxon>
        <taxon>Actinomycetes</taxon>
        <taxon>Micrococcales</taxon>
        <taxon>Micrococcaceae</taxon>
        <taxon>Nesterenkonia</taxon>
    </lineage>
</organism>
<evidence type="ECO:0000256" key="5">
    <source>
        <dbReference type="ARBA" id="ARBA00023136"/>
    </source>
</evidence>
<gene>
    <name evidence="7" type="ORF">D3250_01190</name>
</gene>
<keyword evidence="2" id="KW-1003">Cell membrane</keyword>
<dbReference type="Proteomes" id="UP000266615">
    <property type="component" value="Unassembled WGS sequence"/>
</dbReference>
<dbReference type="RefSeq" id="WP_119901540.1">
    <property type="nucleotide sequence ID" value="NZ_QYZP01000001.1"/>
</dbReference>
<feature type="transmembrane region" description="Helical" evidence="6">
    <location>
        <begin position="161"/>
        <end position="181"/>
    </location>
</feature>
<evidence type="ECO:0000313" key="7">
    <source>
        <dbReference type="EMBL" id="RJN32494.1"/>
    </source>
</evidence>
<keyword evidence="4 6" id="KW-1133">Transmembrane helix</keyword>
<keyword evidence="5 6" id="KW-0472">Membrane</keyword>
<dbReference type="OrthoDB" id="5638726at2"/>
<protein>
    <submittedName>
        <fullName evidence="7">Amino acid transporter</fullName>
    </submittedName>
</protein>
<evidence type="ECO:0000256" key="4">
    <source>
        <dbReference type="ARBA" id="ARBA00022989"/>
    </source>
</evidence>
<reference evidence="7 8" key="1">
    <citation type="submission" date="2018-09" db="EMBL/GenBank/DDBJ databases">
        <title>Nesterenkonia natronophila sp. nov., an alkaliphilic actinobacteriume isolated from a soda lake, and emended description of the genus Nesterenkonia.</title>
        <authorList>
            <person name="Menes R.J."/>
            <person name="Iriarte A."/>
        </authorList>
    </citation>
    <scope>NUCLEOTIDE SEQUENCE [LARGE SCALE GENOMIC DNA]</scope>
    <source>
        <strain evidence="7 8">M8</strain>
    </source>
</reference>
<evidence type="ECO:0000256" key="6">
    <source>
        <dbReference type="SAM" id="Phobius"/>
    </source>
</evidence>
<evidence type="ECO:0000313" key="8">
    <source>
        <dbReference type="Proteomes" id="UP000266615"/>
    </source>
</evidence>
<comment type="caution">
    <text evidence="7">The sequence shown here is derived from an EMBL/GenBank/DDBJ whole genome shotgun (WGS) entry which is preliminary data.</text>
</comment>
<name>A0A3A4FCK9_9MICC</name>
<feature type="transmembrane region" description="Helical" evidence="6">
    <location>
        <begin position="36"/>
        <end position="61"/>
    </location>
</feature>
<dbReference type="GO" id="GO:0005886">
    <property type="term" value="C:plasma membrane"/>
    <property type="evidence" value="ECO:0007669"/>
    <property type="project" value="UniProtKB-SubCell"/>
</dbReference>